<comment type="subcellular location">
    <subcellularLocation>
        <location evidence="1">Cell membrane</location>
        <topology evidence="1">Multi-pass membrane protein</topology>
    </subcellularLocation>
</comment>
<dbReference type="EMBL" id="MZNU01000332">
    <property type="protein sequence ID" value="OWP00272.1"/>
    <property type="molecule type" value="Genomic_DNA"/>
</dbReference>
<accession>A0A218YXT7</accession>
<protein>
    <recommendedName>
        <fullName evidence="8">Cardiolipin synthase N-terminal domain-containing protein</fullName>
    </recommendedName>
</protein>
<comment type="caution">
    <text evidence="9">The sequence shown here is derived from an EMBL/GenBank/DDBJ whole genome shotgun (WGS) entry which is preliminary data.</text>
</comment>
<evidence type="ECO:0000256" key="3">
    <source>
        <dbReference type="ARBA" id="ARBA00022692"/>
    </source>
</evidence>
<feature type="transmembrane region" description="Helical" evidence="6">
    <location>
        <begin position="66"/>
        <end position="87"/>
    </location>
</feature>
<feature type="transmembrane region" description="Helical" evidence="6">
    <location>
        <begin position="35"/>
        <end position="54"/>
    </location>
</feature>
<keyword evidence="5 6" id="KW-0472">Membrane</keyword>
<dbReference type="OrthoDB" id="5193244at2759"/>
<dbReference type="InterPro" id="IPR027379">
    <property type="entry name" value="CLS_N"/>
</dbReference>
<keyword evidence="7" id="KW-0732">Signal</keyword>
<gene>
    <name evidence="9" type="ORF">B2J93_3798</name>
</gene>
<name>A0A218YXT7_9HELO</name>
<organism evidence="9 10">
    <name type="scientific">Diplocarpon coronariae</name>
    <dbReference type="NCBI Taxonomy" id="2795749"/>
    <lineage>
        <taxon>Eukaryota</taxon>
        <taxon>Fungi</taxon>
        <taxon>Dikarya</taxon>
        <taxon>Ascomycota</taxon>
        <taxon>Pezizomycotina</taxon>
        <taxon>Leotiomycetes</taxon>
        <taxon>Helotiales</taxon>
        <taxon>Drepanopezizaceae</taxon>
        <taxon>Diplocarpon</taxon>
    </lineage>
</organism>
<evidence type="ECO:0000313" key="10">
    <source>
        <dbReference type="Proteomes" id="UP000242519"/>
    </source>
</evidence>
<dbReference type="AlphaFoldDB" id="A0A218YXT7"/>
<keyword evidence="4 6" id="KW-1133">Transmembrane helix</keyword>
<evidence type="ECO:0000256" key="2">
    <source>
        <dbReference type="ARBA" id="ARBA00022475"/>
    </source>
</evidence>
<feature type="signal peptide" evidence="7">
    <location>
        <begin position="1"/>
        <end position="19"/>
    </location>
</feature>
<keyword evidence="10" id="KW-1185">Reference proteome</keyword>
<keyword evidence="3 6" id="KW-0812">Transmembrane</keyword>
<feature type="chain" id="PRO_5013256625" description="Cardiolipin synthase N-terminal domain-containing protein" evidence="7">
    <location>
        <begin position="20"/>
        <end position="104"/>
    </location>
</feature>
<evidence type="ECO:0000256" key="1">
    <source>
        <dbReference type="ARBA" id="ARBA00004651"/>
    </source>
</evidence>
<evidence type="ECO:0000256" key="4">
    <source>
        <dbReference type="ARBA" id="ARBA00022989"/>
    </source>
</evidence>
<evidence type="ECO:0000256" key="6">
    <source>
        <dbReference type="SAM" id="Phobius"/>
    </source>
</evidence>
<dbReference type="Pfam" id="PF13396">
    <property type="entry name" value="PLDc_N"/>
    <property type="match status" value="1"/>
</dbReference>
<evidence type="ECO:0000256" key="7">
    <source>
        <dbReference type="SAM" id="SignalP"/>
    </source>
</evidence>
<reference evidence="9 10" key="1">
    <citation type="submission" date="2017-04" db="EMBL/GenBank/DDBJ databases">
        <title>Draft genome sequence of Marssonina coronaria NL1: causal agent of apple blotch.</title>
        <authorList>
            <person name="Cheng Q."/>
        </authorList>
    </citation>
    <scope>NUCLEOTIDE SEQUENCE [LARGE SCALE GENOMIC DNA]</scope>
    <source>
        <strain evidence="9 10">NL1</strain>
    </source>
</reference>
<dbReference type="InParanoid" id="A0A218YXT7"/>
<sequence>MHVFQIALSSLLFATLAIAQPISTEAVQENAWKYGTGGGVVGFIVLILDIMVFMEVLKSNRPVLPKLLWCVLVFVFPIGGLIIYYLFSNRAAHNTTGGYEALPQ</sequence>
<feature type="domain" description="Cardiolipin synthase N-terminal" evidence="8">
    <location>
        <begin position="47"/>
        <end position="88"/>
    </location>
</feature>
<evidence type="ECO:0000259" key="8">
    <source>
        <dbReference type="Pfam" id="PF13396"/>
    </source>
</evidence>
<evidence type="ECO:0000256" key="5">
    <source>
        <dbReference type="ARBA" id="ARBA00023136"/>
    </source>
</evidence>
<evidence type="ECO:0000313" key="9">
    <source>
        <dbReference type="EMBL" id="OWP00272.1"/>
    </source>
</evidence>
<dbReference type="Proteomes" id="UP000242519">
    <property type="component" value="Unassembled WGS sequence"/>
</dbReference>
<dbReference type="GO" id="GO:0005886">
    <property type="term" value="C:plasma membrane"/>
    <property type="evidence" value="ECO:0007669"/>
    <property type="project" value="UniProtKB-SubCell"/>
</dbReference>
<keyword evidence="2" id="KW-1003">Cell membrane</keyword>
<proteinExistence type="predicted"/>